<gene>
    <name evidence="1" type="ORF">SPARVUS_LOCUS13537792</name>
</gene>
<proteinExistence type="predicted"/>
<comment type="caution">
    <text evidence="1">The sequence shown here is derived from an EMBL/GenBank/DDBJ whole genome shotgun (WGS) entry which is preliminary data.</text>
</comment>
<organism evidence="1 2">
    <name type="scientific">Staurois parvus</name>
    <dbReference type="NCBI Taxonomy" id="386267"/>
    <lineage>
        <taxon>Eukaryota</taxon>
        <taxon>Metazoa</taxon>
        <taxon>Chordata</taxon>
        <taxon>Craniata</taxon>
        <taxon>Vertebrata</taxon>
        <taxon>Euteleostomi</taxon>
        <taxon>Amphibia</taxon>
        <taxon>Batrachia</taxon>
        <taxon>Anura</taxon>
        <taxon>Neobatrachia</taxon>
        <taxon>Ranoidea</taxon>
        <taxon>Ranidae</taxon>
        <taxon>Staurois</taxon>
    </lineage>
</organism>
<evidence type="ECO:0000313" key="1">
    <source>
        <dbReference type="EMBL" id="CAI9605022.1"/>
    </source>
</evidence>
<sequence>MSSSMLWDYIMSNPDLTAMTM</sequence>
<keyword evidence="2" id="KW-1185">Reference proteome</keyword>
<evidence type="ECO:0008006" key="3">
    <source>
        <dbReference type="Google" id="ProtNLM"/>
    </source>
</evidence>
<dbReference type="EMBL" id="CATNWA010018057">
    <property type="protein sequence ID" value="CAI9605022.1"/>
    <property type="molecule type" value="Genomic_DNA"/>
</dbReference>
<accession>A0ABN9G6R1</accession>
<name>A0ABN9G6R1_9NEOB</name>
<protein>
    <recommendedName>
        <fullName evidence="3">Cytochrome oxidase subunit II</fullName>
    </recommendedName>
</protein>
<dbReference type="Proteomes" id="UP001162483">
    <property type="component" value="Unassembled WGS sequence"/>
</dbReference>
<reference evidence="1" key="1">
    <citation type="submission" date="2023-05" db="EMBL/GenBank/DDBJ databases">
        <authorList>
            <person name="Stuckert A."/>
        </authorList>
    </citation>
    <scope>NUCLEOTIDE SEQUENCE</scope>
</reference>
<evidence type="ECO:0000313" key="2">
    <source>
        <dbReference type="Proteomes" id="UP001162483"/>
    </source>
</evidence>